<dbReference type="InterPro" id="IPR035990">
    <property type="entry name" value="TIM_sf"/>
</dbReference>
<comment type="pathway">
    <text evidence="1">Carbohydrate metabolism; erythritol degradation.</text>
</comment>
<keyword evidence="6 7" id="KW-0413">Isomerase</keyword>
<comment type="subunit">
    <text evidence="7 8">Homodimer.</text>
</comment>
<feature type="binding site" evidence="7">
    <location>
        <begin position="11"/>
        <end position="13"/>
    </location>
    <ligand>
        <name>substrate</name>
    </ligand>
</feature>
<evidence type="ECO:0000256" key="1">
    <source>
        <dbReference type="ARBA" id="ARBA00004939"/>
    </source>
</evidence>
<keyword evidence="4 7" id="KW-0963">Cytoplasm</keyword>
<dbReference type="EMBL" id="JAUZVZ010000019">
    <property type="protein sequence ID" value="MDP4537113.1"/>
    <property type="molecule type" value="Genomic_DNA"/>
</dbReference>
<feature type="active site" description="Proton acceptor" evidence="7">
    <location>
        <position position="163"/>
    </location>
</feature>
<evidence type="ECO:0000256" key="6">
    <source>
        <dbReference type="ARBA" id="ARBA00023235"/>
    </source>
</evidence>
<feature type="binding site" evidence="7">
    <location>
        <position position="208"/>
    </location>
    <ligand>
        <name>substrate</name>
    </ligand>
</feature>
<comment type="pathway">
    <text evidence="7 8">Carbohydrate biosynthesis; gluconeogenesis.</text>
</comment>
<dbReference type="RefSeq" id="WP_305894377.1">
    <property type="nucleotide sequence ID" value="NZ_JAUZVZ010000019.1"/>
</dbReference>
<protein>
    <recommendedName>
        <fullName evidence="7 8">Triosephosphate isomerase</fullName>
        <shortName evidence="7">TIM</shortName>
        <shortName evidence="7">TPI</shortName>
        <ecNumber evidence="7 8">5.3.1.1</ecNumber>
    </recommendedName>
    <alternativeName>
        <fullName evidence="7">Triose-phosphate isomerase</fullName>
    </alternativeName>
</protein>
<evidence type="ECO:0000256" key="2">
    <source>
        <dbReference type="ARBA" id="ARBA00007422"/>
    </source>
</evidence>
<dbReference type="Pfam" id="PF00121">
    <property type="entry name" value="TIM"/>
    <property type="match status" value="1"/>
</dbReference>
<sequence>MTQRKPLVAANWKMNGSKALVDDMTHSLAVVDFTAVDVMICPPATLLPLFPQGTAIALGGQNLSQYDAGAYTGELSASLLLQAGARYVLVGHSERRSLFSEDDDILLAKVQQAVATGLIPVFCVGENLQQRQQEKTTEVLAKQLAAVYASHPELLAKSVIAYEPVWAIGTGEAATPEQAQQAHAAIRQLLARYDTVAASKVRILYGGSVNASNAAALFNEADIDGGLVGGASLKPAEFLEICRSAKD</sequence>
<comment type="caution">
    <text evidence="9">The sequence shown here is derived from an EMBL/GenBank/DDBJ whole genome shotgun (WGS) entry which is preliminary data.</text>
</comment>
<dbReference type="Gene3D" id="3.20.20.70">
    <property type="entry name" value="Aldolase class I"/>
    <property type="match status" value="1"/>
</dbReference>
<gene>
    <name evidence="7 9" type="primary">tpiA</name>
    <name evidence="9" type="ORF">Q3O60_13025</name>
</gene>
<dbReference type="PANTHER" id="PTHR21139:SF42">
    <property type="entry name" value="TRIOSEPHOSPHATE ISOMERASE"/>
    <property type="match status" value="1"/>
</dbReference>
<reference evidence="9 10" key="1">
    <citation type="submission" date="2023-08" db="EMBL/GenBank/DDBJ databases">
        <authorList>
            <person name="Joshi A."/>
            <person name="Thite S."/>
        </authorList>
    </citation>
    <scope>NUCLEOTIDE SEQUENCE [LARGE SCALE GENOMIC DNA]</scope>
    <source>
        <strain evidence="9 10">AC40</strain>
    </source>
</reference>
<dbReference type="SUPFAM" id="SSF51351">
    <property type="entry name" value="Triosephosphate isomerase (TIM)"/>
    <property type="match status" value="1"/>
</dbReference>
<dbReference type="EC" id="5.3.1.1" evidence="7 8"/>
<organism evidence="9 10">
    <name type="scientific">Alkalimonas collagenimarina</name>
    <dbReference type="NCBI Taxonomy" id="400390"/>
    <lineage>
        <taxon>Bacteria</taxon>
        <taxon>Pseudomonadati</taxon>
        <taxon>Pseudomonadota</taxon>
        <taxon>Gammaproteobacteria</taxon>
        <taxon>Alkalimonas</taxon>
    </lineage>
</organism>
<evidence type="ECO:0000313" key="9">
    <source>
        <dbReference type="EMBL" id="MDP4537113.1"/>
    </source>
</evidence>
<keyword evidence="5 7" id="KW-0324">Glycolysis</keyword>
<dbReference type="InterPro" id="IPR020861">
    <property type="entry name" value="Triosephosphate_isomerase_AS"/>
</dbReference>
<dbReference type="NCBIfam" id="TIGR00419">
    <property type="entry name" value="tim"/>
    <property type="match status" value="1"/>
</dbReference>
<dbReference type="InterPro" id="IPR022896">
    <property type="entry name" value="TrioseP_Isoase_bac/euk"/>
</dbReference>
<evidence type="ECO:0000313" key="10">
    <source>
        <dbReference type="Proteomes" id="UP001231616"/>
    </source>
</evidence>
<proteinExistence type="inferred from homology"/>
<evidence type="ECO:0000256" key="4">
    <source>
        <dbReference type="ARBA" id="ARBA00022490"/>
    </source>
</evidence>
<comment type="catalytic activity">
    <reaction evidence="7 8">
        <text>D-glyceraldehyde 3-phosphate = dihydroxyacetone phosphate</text>
        <dbReference type="Rhea" id="RHEA:18585"/>
        <dbReference type="ChEBI" id="CHEBI:57642"/>
        <dbReference type="ChEBI" id="CHEBI:59776"/>
        <dbReference type="EC" id="5.3.1.1"/>
    </reaction>
</comment>
<dbReference type="PROSITE" id="PS00171">
    <property type="entry name" value="TIM_1"/>
    <property type="match status" value="1"/>
</dbReference>
<accession>A0ABT9H1M0</accession>
<dbReference type="PROSITE" id="PS51440">
    <property type="entry name" value="TIM_2"/>
    <property type="match status" value="1"/>
</dbReference>
<dbReference type="InterPro" id="IPR013785">
    <property type="entry name" value="Aldolase_TIM"/>
</dbReference>
<evidence type="ECO:0000256" key="3">
    <source>
        <dbReference type="ARBA" id="ARBA00022432"/>
    </source>
</evidence>
<dbReference type="GO" id="GO:0004807">
    <property type="term" value="F:triose-phosphate isomerase activity"/>
    <property type="evidence" value="ECO:0007669"/>
    <property type="project" value="UniProtKB-EC"/>
</dbReference>
<dbReference type="HAMAP" id="MF_00147_B">
    <property type="entry name" value="TIM_B"/>
    <property type="match status" value="1"/>
</dbReference>
<dbReference type="InterPro" id="IPR000652">
    <property type="entry name" value="Triosephosphate_isomerase"/>
</dbReference>
<comment type="function">
    <text evidence="7">Involved in the gluconeogenesis. Catalyzes stereospecifically the conversion of dihydroxyacetone phosphate (DHAP) to D-glyceraldehyde-3-phosphate (G3P).</text>
</comment>
<comment type="subcellular location">
    <subcellularLocation>
        <location evidence="7 8">Cytoplasm</location>
    </subcellularLocation>
</comment>
<dbReference type="CDD" id="cd00311">
    <property type="entry name" value="TIM"/>
    <property type="match status" value="1"/>
</dbReference>
<feature type="active site" description="Electrophile" evidence="7">
    <location>
        <position position="92"/>
    </location>
</feature>
<name>A0ABT9H1M0_9GAMM</name>
<feature type="binding site" evidence="7">
    <location>
        <position position="169"/>
    </location>
    <ligand>
        <name>substrate</name>
    </ligand>
</feature>
<keyword evidence="3 7" id="KW-0312">Gluconeogenesis</keyword>
<evidence type="ECO:0000256" key="7">
    <source>
        <dbReference type="HAMAP-Rule" id="MF_00147"/>
    </source>
</evidence>
<feature type="binding site" evidence="7">
    <location>
        <begin position="229"/>
        <end position="230"/>
    </location>
    <ligand>
        <name>substrate</name>
    </ligand>
</feature>
<dbReference type="Proteomes" id="UP001231616">
    <property type="component" value="Unassembled WGS sequence"/>
</dbReference>
<comment type="similarity">
    <text evidence="2 7 8">Belongs to the triosephosphate isomerase family.</text>
</comment>
<keyword evidence="10" id="KW-1185">Reference proteome</keyword>
<evidence type="ECO:0000256" key="8">
    <source>
        <dbReference type="RuleBase" id="RU363013"/>
    </source>
</evidence>
<dbReference type="PANTHER" id="PTHR21139">
    <property type="entry name" value="TRIOSEPHOSPHATE ISOMERASE"/>
    <property type="match status" value="1"/>
</dbReference>
<comment type="pathway">
    <text evidence="7 8">Carbohydrate degradation; glycolysis; D-glyceraldehyde 3-phosphate from glycerone phosphate: step 1/1.</text>
</comment>
<evidence type="ECO:0000256" key="5">
    <source>
        <dbReference type="ARBA" id="ARBA00023152"/>
    </source>
</evidence>